<keyword evidence="8 12" id="KW-0472">Membrane</keyword>
<sequence length="312" mass="35491">MEEQTRQTRYRKKKMRKGRLLFVVVFLLLISAIGYSYIQFNKGKELASGNKIEVEGFEPDDNHPTIENYLILGVDTRGEEKSRSDTMMVLSWNHKTNDMKLVSFMRDIYAEIPGYQSYKLNTAYYLGGVPLLQETLNNMFDIPIHHYAMIDFKSFETLIDILAPNGIEIDVEKKMGGLIYVEIEKGLQNLNGKELLGYARFRGDAEGDFGRVARQQKVIEALKNEFLSPKNVANLPKFIGATQGYITTDLTSKDQLKTALKAVSSGEINVEKMTIPAEGTYKINNYRHAGEVLEIDVAKNSQILHDFLNLNE</sequence>
<keyword evidence="7" id="KW-0805">Transcription regulation</keyword>
<proteinExistence type="inferred from homology"/>
<evidence type="ECO:0000313" key="14">
    <source>
        <dbReference type="EMBL" id="OUZ39411.1"/>
    </source>
</evidence>
<keyword evidence="9" id="KW-0804">Transcription</keyword>
<evidence type="ECO:0000256" key="5">
    <source>
        <dbReference type="ARBA" id="ARBA00022968"/>
    </source>
</evidence>
<evidence type="ECO:0000256" key="4">
    <source>
        <dbReference type="ARBA" id="ARBA00022692"/>
    </source>
</evidence>
<keyword evidence="15" id="KW-1185">Reference proteome</keyword>
<dbReference type="PANTHER" id="PTHR33392">
    <property type="entry name" value="POLYISOPRENYL-TEICHOIC ACID--PEPTIDOGLYCAN TEICHOIC ACID TRANSFERASE TAGU"/>
    <property type="match status" value="1"/>
</dbReference>
<accession>A0ABX3ZI57</accession>
<comment type="caution">
    <text evidence="14">The sequence shown here is derived from an EMBL/GenBank/DDBJ whole genome shotgun (WGS) entry which is preliminary data.</text>
</comment>
<evidence type="ECO:0000313" key="15">
    <source>
        <dbReference type="Proteomes" id="UP000196594"/>
    </source>
</evidence>
<evidence type="ECO:0000256" key="6">
    <source>
        <dbReference type="ARBA" id="ARBA00022989"/>
    </source>
</evidence>
<protein>
    <recommendedName>
        <fullName evidence="11">Regulatory protein MsrR</fullName>
    </recommendedName>
</protein>
<evidence type="ECO:0000256" key="11">
    <source>
        <dbReference type="ARBA" id="ARBA00040752"/>
    </source>
</evidence>
<feature type="transmembrane region" description="Helical" evidence="12">
    <location>
        <begin position="20"/>
        <end position="38"/>
    </location>
</feature>
<name>A0ABX3ZI57_9BACL</name>
<reference evidence="14 15" key="1">
    <citation type="journal article" date="2017" name="Int. J. Syst. Evol. Microbiol.">
        <title>Solibacillus kalamii sp. nov., isolated from a high-efficiency particulate arrestance filter system used in the International Space Station.</title>
        <authorList>
            <person name="Checinska Sielaff A."/>
            <person name="Kumar R.M."/>
            <person name="Pal D."/>
            <person name="Mayilraj S."/>
            <person name="Venkateswaran K."/>
        </authorList>
    </citation>
    <scope>NUCLEOTIDE SEQUENCE [LARGE SCALE GENOMIC DNA]</scope>
    <source>
        <strain evidence="14 15">ISSFR-015</strain>
    </source>
</reference>
<dbReference type="NCBIfam" id="TIGR00350">
    <property type="entry name" value="lytR_cpsA_psr"/>
    <property type="match status" value="1"/>
</dbReference>
<evidence type="ECO:0000256" key="9">
    <source>
        <dbReference type="ARBA" id="ARBA00023163"/>
    </source>
</evidence>
<evidence type="ECO:0000256" key="8">
    <source>
        <dbReference type="ARBA" id="ARBA00023136"/>
    </source>
</evidence>
<feature type="domain" description="Cell envelope-related transcriptional attenuator" evidence="13">
    <location>
        <begin position="83"/>
        <end position="226"/>
    </location>
</feature>
<dbReference type="Proteomes" id="UP000196594">
    <property type="component" value="Unassembled WGS sequence"/>
</dbReference>
<evidence type="ECO:0000259" key="13">
    <source>
        <dbReference type="Pfam" id="PF03816"/>
    </source>
</evidence>
<dbReference type="Gene3D" id="3.40.630.190">
    <property type="entry name" value="LCP protein"/>
    <property type="match status" value="1"/>
</dbReference>
<gene>
    <name evidence="14" type="ORF">CBM15_07045</name>
</gene>
<comment type="function">
    <text evidence="10">Involved in SarA attenuation. Affects resistance to oxacillin and teicoplanin, as well as the synthesis of virulence factors.</text>
</comment>
<comment type="subcellular location">
    <subcellularLocation>
        <location evidence="1">Cell membrane</location>
        <topology evidence="1">Single-pass type II membrane protein</topology>
    </subcellularLocation>
</comment>
<dbReference type="RefSeq" id="WP_087616638.1">
    <property type="nucleotide sequence ID" value="NZ_JAFBEY010000001.1"/>
</dbReference>
<evidence type="ECO:0000256" key="3">
    <source>
        <dbReference type="ARBA" id="ARBA00022475"/>
    </source>
</evidence>
<evidence type="ECO:0000256" key="10">
    <source>
        <dbReference type="ARBA" id="ARBA00037178"/>
    </source>
</evidence>
<dbReference type="EMBL" id="NHNT01000003">
    <property type="protein sequence ID" value="OUZ39411.1"/>
    <property type="molecule type" value="Genomic_DNA"/>
</dbReference>
<dbReference type="InterPro" id="IPR004474">
    <property type="entry name" value="LytR_CpsA_psr"/>
</dbReference>
<evidence type="ECO:0000256" key="7">
    <source>
        <dbReference type="ARBA" id="ARBA00023015"/>
    </source>
</evidence>
<dbReference type="Pfam" id="PF03816">
    <property type="entry name" value="LytR_cpsA_psr"/>
    <property type="match status" value="1"/>
</dbReference>
<keyword evidence="4 12" id="KW-0812">Transmembrane</keyword>
<evidence type="ECO:0000256" key="1">
    <source>
        <dbReference type="ARBA" id="ARBA00004401"/>
    </source>
</evidence>
<evidence type="ECO:0000256" key="12">
    <source>
        <dbReference type="SAM" id="Phobius"/>
    </source>
</evidence>
<keyword evidence="6 12" id="KW-1133">Transmembrane helix</keyword>
<keyword evidence="3" id="KW-1003">Cell membrane</keyword>
<dbReference type="InterPro" id="IPR050922">
    <property type="entry name" value="LytR/CpsA/Psr_CW_biosynth"/>
</dbReference>
<comment type="similarity">
    <text evidence="2">Belongs to the LytR/CpsA/Psr (LCP) family.</text>
</comment>
<evidence type="ECO:0000256" key="2">
    <source>
        <dbReference type="ARBA" id="ARBA00006068"/>
    </source>
</evidence>
<organism evidence="14 15">
    <name type="scientific">Solibacillus kalamii</name>
    <dbReference type="NCBI Taxonomy" id="1748298"/>
    <lineage>
        <taxon>Bacteria</taxon>
        <taxon>Bacillati</taxon>
        <taxon>Bacillota</taxon>
        <taxon>Bacilli</taxon>
        <taxon>Bacillales</taxon>
        <taxon>Caryophanaceae</taxon>
        <taxon>Solibacillus</taxon>
    </lineage>
</organism>
<dbReference type="PANTHER" id="PTHR33392:SF8">
    <property type="entry name" value="REGULATORY PROTEIN MSRR"/>
    <property type="match status" value="1"/>
</dbReference>
<keyword evidence="5" id="KW-0735">Signal-anchor</keyword>